<dbReference type="GO" id="GO:0097363">
    <property type="term" value="F:protein O-acetylglucosaminyltransferase activity"/>
    <property type="evidence" value="ECO:0007669"/>
    <property type="project" value="UniProtKB-EC"/>
</dbReference>
<dbReference type="InterPro" id="IPR019734">
    <property type="entry name" value="TPR_rpt"/>
</dbReference>
<dbReference type="InterPro" id="IPR029489">
    <property type="entry name" value="OGT/SEC/SPY_C"/>
</dbReference>
<dbReference type="PROSITE" id="PS50005">
    <property type="entry name" value="TPR"/>
    <property type="match status" value="1"/>
</dbReference>
<evidence type="ECO:0000256" key="4">
    <source>
        <dbReference type="ARBA" id="ARBA00022676"/>
    </source>
</evidence>
<keyword evidence="12" id="KW-1185">Reference proteome</keyword>
<evidence type="ECO:0000256" key="9">
    <source>
        <dbReference type="SAM" id="MobiDB-lite"/>
    </source>
</evidence>
<keyword evidence="6" id="KW-0677">Repeat</keyword>
<dbReference type="Pfam" id="PF13844">
    <property type="entry name" value="Glyco_transf_41"/>
    <property type="match status" value="3"/>
</dbReference>
<keyword evidence="4" id="KW-0328">Glycosyltransferase</keyword>
<dbReference type="InterPro" id="IPR011990">
    <property type="entry name" value="TPR-like_helical_dom_sf"/>
</dbReference>
<feature type="domain" description="O-GlcNAc transferase C-terminal" evidence="10">
    <location>
        <begin position="509"/>
        <end position="624"/>
    </location>
</feature>
<name>A0AAE0LHI3_9CHLO</name>
<evidence type="ECO:0000313" key="12">
    <source>
        <dbReference type="Proteomes" id="UP001190700"/>
    </source>
</evidence>
<comment type="caution">
    <text evidence="11">The sequence shown here is derived from an EMBL/GenBank/DDBJ whole genome shotgun (WGS) entry which is preliminary data.</text>
</comment>
<dbReference type="EC" id="2.4.1.255" evidence="3"/>
<evidence type="ECO:0000256" key="8">
    <source>
        <dbReference type="PROSITE-ProRule" id="PRU00339"/>
    </source>
</evidence>
<dbReference type="PANTHER" id="PTHR44998:SF1">
    <property type="entry name" value="UDP-N-ACETYLGLUCOSAMINE--PEPTIDE N-ACETYLGLUCOSAMINYLTRANSFERASE 110 KDA SUBUNIT"/>
    <property type="match status" value="1"/>
</dbReference>
<dbReference type="Proteomes" id="UP001190700">
    <property type="component" value="Unassembled WGS sequence"/>
</dbReference>
<gene>
    <name evidence="11" type="ORF">CYMTET_7003</name>
</gene>
<dbReference type="Gene3D" id="3.40.50.2000">
    <property type="entry name" value="Glycogen Phosphorylase B"/>
    <property type="match status" value="1"/>
</dbReference>
<evidence type="ECO:0000313" key="11">
    <source>
        <dbReference type="EMBL" id="KAK3285392.1"/>
    </source>
</evidence>
<dbReference type="SUPFAM" id="SSF48452">
    <property type="entry name" value="TPR-like"/>
    <property type="match status" value="1"/>
</dbReference>
<feature type="repeat" description="TPR" evidence="8">
    <location>
        <begin position="182"/>
        <end position="215"/>
    </location>
</feature>
<dbReference type="Gene3D" id="3.40.50.11380">
    <property type="match status" value="1"/>
</dbReference>
<feature type="domain" description="O-GlcNAc transferase C-terminal" evidence="10">
    <location>
        <begin position="331"/>
        <end position="494"/>
    </location>
</feature>
<protein>
    <recommendedName>
        <fullName evidence="3">protein O-GlcNAc transferase</fullName>
        <ecNumber evidence="3">2.4.1.255</ecNumber>
    </recommendedName>
</protein>
<evidence type="ECO:0000256" key="1">
    <source>
        <dbReference type="ARBA" id="ARBA00004922"/>
    </source>
</evidence>
<reference evidence="11 12" key="1">
    <citation type="journal article" date="2015" name="Genome Biol. Evol.">
        <title>Comparative Genomics of a Bacterivorous Green Alga Reveals Evolutionary Causalities and Consequences of Phago-Mixotrophic Mode of Nutrition.</title>
        <authorList>
            <person name="Burns J.A."/>
            <person name="Paasch A."/>
            <person name="Narechania A."/>
            <person name="Kim E."/>
        </authorList>
    </citation>
    <scope>NUCLEOTIDE SEQUENCE [LARGE SCALE GENOMIC DNA]</scope>
    <source>
        <strain evidence="11 12">PLY_AMNH</strain>
    </source>
</reference>
<organism evidence="11 12">
    <name type="scientific">Cymbomonas tetramitiformis</name>
    <dbReference type="NCBI Taxonomy" id="36881"/>
    <lineage>
        <taxon>Eukaryota</taxon>
        <taxon>Viridiplantae</taxon>
        <taxon>Chlorophyta</taxon>
        <taxon>Pyramimonadophyceae</taxon>
        <taxon>Pyramimonadales</taxon>
        <taxon>Pyramimonadaceae</taxon>
        <taxon>Cymbomonas</taxon>
    </lineage>
</organism>
<feature type="domain" description="O-GlcNAc transferase C-terminal" evidence="10">
    <location>
        <begin position="645"/>
        <end position="716"/>
    </location>
</feature>
<dbReference type="PANTHER" id="PTHR44998">
    <property type="match status" value="1"/>
</dbReference>
<evidence type="ECO:0000259" key="10">
    <source>
        <dbReference type="Pfam" id="PF13844"/>
    </source>
</evidence>
<evidence type="ECO:0000256" key="2">
    <source>
        <dbReference type="ARBA" id="ARBA00005386"/>
    </source>
</evidence>
<keyword evidence="5" id="KW-0808">Transferase</keyword>
<feature type="region of interest" description="Disordered" evidence="9">
    <location>
        <begin position="26"/>
        <end position="53"/>
    </location>
</feature>
<evidence type="ECO:0000256" key="7">
    <source>
        <dbReference type="ARBA" id="ARBA00022803"/>
    </source>
</evidence>
<dbReference type="EMBL" id="LGRX02001845">
    <property type="protein sequence ID" value="KAK3285392.1"/>
    <property type="molecule type" value="Genomic_DNA"/>
</dbReference>
<comment type="pathway">
    <text evidence="1">Protein modification; protein glycosylation.</text>
</comment>
<evidence type="ECO:0000256" key="6">
    <source>
        <dbReference type="ARBA" id="ARBA00022737"/>
    </source>
</evidence>
<dbReference type="AlphaFoldDB" id="A0AAE0LHI3"/>
<accession>A0AAE0LHI3</accession>
<keyword evidence="7 8" id="KW-0802">TPR repeat</keyword>
<comment type="similarity">
    <text evidence="2">Belongs to the glycosyltransferase 41 family. O-GlcNAc transferase subfamily.</text>
</comment>
<evidence type="ECO:0000256" key="3">
    <source>
        <dbReference type="ARBA" id="ARBA00011970"/>
    </source>
</evidence>
<proteinExistence type="inferred from homology"/>
<evidence type="ECO:0000256" key="5">
    <source>
        <dbReference type="ARBA" id="ARBA00022679"/>
    </source>
</evidence>
<sequence>MSPGLAETALKHNFVGLHKLITNLKPPGQRTGQISRGDVASTKQDNQGRVPAGVPGLDLQALSPSERLEAIARRLEEIAATMADTDYLELLWRGVKMCAEKCEKETSDWVWRNLSLFAYRVATSDPATYSYDEAIQVHRLAIEEVPEANTYTRLSDLLQARGDTEEAYEATTQAMTQESTDPDVLTELGRQHHNAKNWGASLEAFEKAYSLDPNNDGALNNMIYLRKRVCKWESMDALEQRLATRTHAAQKAYFDGGDEVEGVRNGQVNAHPWVFLYLPFSAYLKRRTAEMYNTVLSQNSAVLSPSIHSHAASVAKQIQKLRKEYAQGGGFKRRLRVGFVSSDFRRKATSYLCHRLFEHFDREVLEVFIYATYPDEKGGSEWVKVIREGAEHYVDLHTMPAEKMVERMRKDKPDILLDMDGYANEGERANTLSIARIAPIQIMYFVYMGTLGSKYIDYIITDNVATPPHLALAHTEKLLVMPSTFFPNSMPTMMPLNTPDPRPRHISQNWEGLPAGRFVLCSFNKHLKIDPGLFQVWLNVLVRVPTAVLWLLRFPAQSEDALREIANQRQYGLSSRIFFSNFVDSWQENFRRLKLADLVLDTTVYGAHTGAVDVLWAGVPLLTCMGSYCGDTLDDHQSVPEEAATFNFDHMATRVASSMLVAANLSQDLVVHNMEDYFNQAVRLASDQPYYDHVHTQVKAARTEAGAVWDGRQYARRFTHSLQLAWENLLSGEPPRHIYADKENLLLE</sequence>
<dbReference type="Gene3D" id="1.25.40.10">
    <property type="entry name" value="Tetratricopeptide repeat domain"/>
    <property type="match status" value="1"/>
</dbReference>
<dbReference type="SMART" id="SM00028">
    <property type="entry name" value="TPR"/>
    <property type="match status" value="2"/>
</dbReference>